<gene>
    <name evidence="1" type="ORF">CW311_04625</name>
</gene>
<protein>
    <submittedName>
        <fullName evidence="1">Uncharacterized protein</fullName>
    </submittedName>
</protein>
<dbReference type="AlphaFoldDB" id="A0A2N0WIF2"/>
<organism evidence="1 2">
    <name type="scientific">Acinetobacter proteolyticus</name>
    <dbReference type="NCBI Taxonomy" id="1776741"/>
    <lineage>
        <taxon>Bacteria</taxon>
        <taxon>Pseudomonadati</taxon>
        <taxon>Pseudomonadota</taxon>
        <taxon>Gammaproteobacteria</taxon>
        <taxon>Moraxellales</taxon>
        <taxon>Moraxellaceae</taxon>
        <taxon>Acinetobacter</taxon>
    </lineage>
</organism>
<sequence length="136" mass="15434">MDLYRYEASTSVLNKTGILDPHHAAQWSALSRKRKNGFALVVLYVIACEYDLDMTATMGNRLLQGLFGFSMSTRALLAAFGEHGRTASEKSADWEKIDVIIHKMKPWSHKALLRNRAKVRQNKETAWELVKQGRLG</sequence>
<accession>A0A2N0WIF2</accession>
<dbReference type="Proteomes" id="UP000233553">
    <property type="component" value="Unassembled WGS sequence"/>
</dbReference>
<dbReference type="EMBL" id="PISJ01000005">
    <property type="protein sequence ID" value="PKF35578.1"/>
    <property type="molecule type" value="Genomic_DNA"/>
</dbReference>
<comment type="caution">
    <text evidence="1">The sequence shown here is derived from an EMBL/GenBank/DDBJ whole genome shotgun (WGS) entry which is preliminary data.</text>
</comment>
<evidence type="ECO:0000313" key="2">
    <source>
        <dbReference type="Proteomes" id="UP000233553"/>
    </source>
</evidence>
<evidence type="ECO:0000313" key="1">
    <source>
        <dbReference type="EMBL" id="PKF35578.1"/>
    </source>
</evidence>
<reference evidence="1 2" key="1">
    <citation type="submission" date="2017-12" db="EMBL/GenBank/DDBJ databases">
        <title>Draft Genome sequences of multiple microbial strains isolated from spacecraft associated surfaces.</title>
        <authorList>
            <person name="Seuylemezian A."/>
            <person name="Vaishampayan P."/>
            <person name="Venkateswaran K."/>
        </authorList>
    </citation>
    <scope>NUCLEOTIDE SEQUENCE [LARGE SCALE GENOMIC DNA]</scope>
    <source>
        <strain evidence="1 2">2P01AA</strain>
    </source>
</reference>
<proteinExistence type="predicted"/>
<name>A0A2N0WIF2_9GAMM</name>